<dbReference type="EMBL" id="CAEZXR010000352">
    <property type="protein sequence ID" value="CAB4727876.1"/>
    <property type="molecule type" value="Genomic_DNA"/>
</dbReference>
<accession>A0A6J6RZI1</accession>
<proteinExistence type="predicted"/>
<gene>
    <name evidence="1" type="ORF">UFOPK2579_02400</name>
</gene>
<organism evidence="1">
    <name type="scientific">freshwater metagenome</name>
    <dbReference type="NCBI Taxonomy" id="449393"/>
    <lineage>
        <taxon>unclassified sequences</taxon>
        <taxon>metagenomes</taxon>
        <taxon>ecological metagenomes</taxon>
    </lineage>
</organism>
<reference evidence="1" key="1">
    <citation type="submission" date="2020-05" db="EMBL/GenBank/DDBJ databases">
        <authorList>
            <person name="Chiriac C."/>
            <person name="Salcher M."/>
            <person name="Ghai R."/>
            <person name="Kavagutti S V."/>
        </authorList>
    </citation>
    <scope>NUCLEOTIDE SEQUENCE</scope>
</reference>
<dbReference type="AlphaFoldDB" id="A0A6J6RZI1"/>
<sequence>MAVAYILAIVLGAVAVIAVLQAVALSSQNDHLRDRLGTARARRSRGASDLDVDPWHHVTIQLDAYGTHVRFHCTAPDGAVCREEFACWLDLNTSCDVGAAFHHESCPRLRVPYDGCTVKEWVDLDPDVMGYGLLRFPVATEPSGSSGEGFVFLPRHPVTVIDEPTGVGQ</sequence>
<protein>
    <submittedName>
        <fullName evidence="1">Unannotated protein</fullName>
    </submittedName>
</protein>
<evidence type="ECO:0000313" key="1">
    <source>
        <dbReference type="EMBL" id="CAB4727876.1"/>
    </source>
</evidence>
<name>A0A6J6RZI1_9ZZZZ</name>